<evidence type="ECO:0000259" key="1">
    <source>
        <dbReference type="SMART" id="SM00506"/>
    </source>
</evidence>
<organism evidence="2 3">
    <name type="scientific">Burkholderia metallica</name>
    <dbReference type="NCBI Taxonomy" id="488729"/>
    <lineage>
        <taxon>Bacteria</taxon>
        <taxon>Pseudomonadati</taxon>
        <taxon>Pseudomonadota</taxon>
        <taxon>Betaproteobacteria</taxon>
        <taxon>Burkholderiales</taxon>
        <taxon>Burkholderiaceae</taxon>
        <taxon>Burkholderia</taxon>
        <taxon>Burkholderia cepacia complex</taxon>
    </lineage>
</organism>
<dbReference type="EMBL" id="JAUJSQ010000014">
    <property type="protein sequence ID" value="MDN7935174.1"/>
    <property type="molecule type" value="Genomic_DNA"/>
</dbReference>
<name>A0ABT8PJ58_9BURK</name>
<reference evidence="2" key="1">
    <citation type="submission" date="2023-07" db="EMBL/GenBank/DDBJ databases">
        <title>A collection of bacterial strains from the Burkholderia cepacia Research Laboratory and Repository.</title>
        <authorList>
            <person name="Lipuma J."/>
            <person name="Spilker T."/>
            <person name="Caverly L."/>
        </authorList>
    </citation>
    <scope>NUCLEOTIDE SEQUENCE</scope>
    <source>
        <strain evidence="2">AU42020</strain>
    </source>
</reference>
<evidence type="ECO:0000313" key="2">
    <source>
        <dbReference type="EMBL" id="MDN7935174.1"/>
    </source>
</evidence>
<dbReference type="InterPro" id="IPR002589">
    <property type="entry name" value="Macro_dom"/>
</dbReference>
<proteinExistence type="predicted"/>
<dbReference type="SMART" id="SM00506">
    <property type="entry name" value="A1pp"/>
    <property type="match status" value="1"/>
</dbReference>
<accession>A0ABT8PJ58</accession>
<dbReference type="Proteomes" id="UP001171606">
    <property type="component" value="Unassembled WGS sequence"/>
</dbReference>
<sequence>MKLTLCATSAALADAFRSAFAQFDDVEVRLDDILKFQADAVVSPANSFGWMDGGIDLHYRNHFGLDLERGVIAEIAQRPNCMLLVGEAIVVATCNGAIPSLIVAPTKCVPSVVANSDNAYRAFSAALRAAKSQGFVHVLSPGMCTGVGRMPPHQAAAQMARAWREHISPASIPADANDPTASMSHGERCHYYQAVGYPNELSPHQAGDRDRG</sequence>
<dbReference type="RefSeq" id="WP_226288737.1">
    <property type="nucleotide sequence ID" value="NZ_JAUJSQ010000014.1"/>
</dbReference>
<feature type="domain" description="Macro" evidence="1">
    <location>
        <begin position="25"/>
        <end position="159"/>
    </location>
</feature>
<keyword evidence="3" id="KW-1185">Reference proteome</keyword>
<comment type="caution">
    <text evidence="2">The sequence shown here is derived from an EMBL/GenBank/DDBJ whole genome shotgun (WGS) entry which is preliminary data.</text>
</comment>
<dbReference type="Gene3D" id="3.40.220.10">
    <property type="entry name" value="Leucine Aminopeptidase, subunit E, domain 1"/>
    <property type="match status" value="1"/>
</dbReference>
<evidence type="ECO:0000313" key="3">
    <source>
        <dbReference type="Proteomes" id="UP001171606"/>
    </source>
</evidence>
<dbReference type="Pfam" id="PF01661">
    <property type="entry name" value="Macro"/>
    <property type="match status" value="1"/>
</dbReference>
<dbReference type="SUPFAM" id="SSF52949">
    <property type="entry name" value="Macro domain-like"/>
    <property type="match status" value="1"/>
</dbReference>
<protein>
    <submittedName>
        <fullName evidence="2">Macro domain-containing protein</fullName>
    </submittedName>
</protein>
<gene>
    <name evidence="2" type="ORF">QZM52_28275</name>
</gene>
<dbReference type="InterPro" id="IPR043472">
    <property type="entry name" value="Macro_dom-like"/>
</dbReference>